<feature type="transmembrane region" description="Helical" evidence="1">
    <location>
        <begin position="90"/>
        <end position="108"/>
    </location>
</feature>
<feature type="transmembrane region" description="Helical" evidence="1">
    <location>
        <begin position="114"/>
        <end position="132"/>
    </location>
</feature>
<keyword evidence="1" id="KW-0472">Membrane</keyword>
<dbReference type="InterPro" id="IPR037185">
    <property type="entry name" value="EmrE-like"/>
</dbReference>
<evidence type="ECO:0000259" key="2">
    <source>
        <dbReference type="Pfam" id="PF00892"/>
    </source>
</evidence>
<reference evidence="3" key="1">
    <citation type="journal article" date="2021" name="Front. Microbiol.">
        <title>Comprehensive Comparative Genomics and Phenotyping of Methylobacterium Species.</title>
        <authorList>
            <person name="Alessa O."/>
            <person name="Ogura Y."/>
            <person name="Fujitani Y."/>
            <person name="Takami H."/>
            <person name="Hayashi T."/>
            <person name="Sahin N."/>
            <person name="Tani A."/>
        </authorList>
    </citation>
    <scope>NUCLEOTIDE SEQUENCE</scope>
    <source>
        <strain evidence="3">KCTC 52305</strain>
    </source>
</reference>
<dbReference type="RefSeq" id="WP_128561093.1">
    <property type="nucleotide sequence ID" value="NZ_BPQH01000009.1"/>
</dbReference>
<accession>A0ABQ4QZF5</accession>
<keyword evidence="4" id="KW-1185">Reference proteome</keyword>
<feature type="domain" description="EamA" evidence="2">
    <location>
        <begin position="165"/>
        <end position="293"/>
    </location>
</feature>
<organism evidence="3 4">
    <name type="scientific">Methylobacterium crusticola</name>
    <dbReference type="NCBI Taxonomy" id="1697972"/>
    <lineage>
        <taxon>Bacteria</taxon>
        <taxon>Pseudomonadati</taxon>
        <taxon>Pseudomonadota</taxon>
        <taxon>Alphaproteobacteria</taxon>
        <taxon>Hyphomicrobiales</taxon>
        <taxon>Methylobacteriaceae</taxon>
        <taxon>Methylobacterium</taxon>
    </lineage>
</organism>
<feature type="transmembrane region" description="Helical" evidence="1">
    <location>
        <begin position="196"/>
        <end position="214"/>
    </location>
</feature>
<evidence type="ECO:0000313" key="4">
    <source>
        <dbReference type="Proteomes" id="UP001055167"/>
    </source>
</evidence>
<keyword evidence="1" id="KW-1133">Transmembrane helix</keyword>
<feature type="transmembrane region" description="Helical" evidence="1">
    <location>
        <begin position="281"/>
        <end position="298"/>
    </location>
</feature>
<feature type="transmembrane region" description="Helical" evidence="1">
    <location>
        <begin position="20"/>
        <end position="37"/>
    </location>
</feature>
<dbReference type="InterPro" id="IPR000620">
    <property type="entry name" value="EamA_dom"/>
</dbReference>
<dbReference type="Proteomes" id="UP001055167">
    <property type="component" value="Unassembled WGS sequence"/>
</dbReference>
<reference evidence="3" key="2">
    <citation type="submission" date="2021-08" db="EMBL/GenBank/DDBJ databases">
        <authorList>
            <person name="Tani A."/>
            <person name="Ola A."/>
            <person name="Ogura Y."/>
            <person name="Katsura K."/>
            <person name="Hayashi T."/>
        </authorList>
    </citation>
    <scope>NUCLEOTIDE SEQUENCE</scope>
    <source>
        <strain evidence="3">KCTC 52305</strain>
    </source>
</reference>
<evidence type="ECO:0000256" key="1">
    <source>
        <dbReference type="SAM" id="Phobius"/>
    </source>
</evidence>
<name>A0ABQ4QZF5_9HYPH</name>
<dbReference type="Pfam" id="PF00892">
    <property type="entry name" value="EamA"/>
    <property type="match status" value="2"/>
</dbReference>
<feature type="transmembrane region" description="Helical" evidence="1">
    <location>
        <begin position="139"/>
        <end position="156"/>
    </location>
</feature>
<proteinExistence type="predicted"/>
<dbReference type="PANTHER" id="PTHR22911:SF103">
    <property type="entry name" value="BLR2811 PROTEIN"/>
    <property type="match status" value="1"/>
</dbReference>
<sequence>MTTKTTTAAQDRDRSTSSAIGLTILSGLLYVLGYTLSKSLVTNDGLGPLQVTFLRCAVILIVGLCAAAWPGSCVTWHRLLRPDRAWEQRVAAAALVVSNALAVLAYALMPVTAASALGFTAPLLLTLLGGLLLRERVPLGRWLGTLLGFAGMLLIVRPGGEASVLGIAAAFGGALTYAVYQVLIRRLRDAATTLDTILQVALVGVVLLAALVAADWRPVSAKAAALTLLTTVVQTAALASIAAALHRGEASRLAPWQFSGLLWAMALDALLLQIAPTLGGLIGGCLVIGGGVLAQMAGRSPAVEAA</sequence>
<dbReference type="EMBL" id="BPQH01000009">
    <property type="protein sequence ID" value="GJD50552.1"/>
    <property type="molecule type" value="Genomic_DNA"/>
</dbReference>
<comment type="caution">
    <text evidence="3">The sequence shown here is derived from an EMBL/GenBank/DDBJ whole genome shotgun (WGS) entry which is preliminary data.</text>
</comment>
<gene>
    <name evidence="3" type="ORF">OPKNFCMD_3295</name>
</gene>
<dbReference type="PANTHER" id="PTHR22911">
    <property type="entry name" value="ACYL-MALONYL CONDENSING ENZYME-RELATED"/>
    <property type="match status" value="1"/>
</dbReference>
<feature type="transmembrane region" description="Helical" evidence="1">
    <location>
        <begin position="49"/>
        <end position="69"/>
    </location>
</feature>
<keyword evidence="1" id="KW-0812">Transmembrane</keyword>
<protein>
    <recommendedName>
        <fullName evidence="2">EamA domain-containing protein</fullName>
    </recommendedName>
</protein>
<feature type="domain" description="EamA" evidence="2">
    <location>
        <begin position="19"/>
        <end position="156"/>
    </location>
</feature>
<dbReference type="SUPFAM" id="SSF103481">
    <property type="entry name" value="Multidrug resistance efflux transporter EmrE"/>
    <property type="match status" value="2"/>
</dbReference>
<evidence type="ECO:0000313" key="3">
    <source>
        <dbReference type="EMBL" id="GJD50552.1"/>
    </source>
</evidence>
<feature type="transmembrane region" description="Helical" evidence="1">
    <location>
        <begin position="162"/>
        <end position="184"/>
    </location>
</feature>